<evidence type="ECO:0000313" key="3">
    <source>
        <dbReference type="EMBL" id="MCT2400329.1"/>
    </source>
</evidence>
<sequence length="85" mass="8883">MTMMDIREPVFGWGERVAAAVDLVNDGSYPGVAAEAVLAEAGSVGEIVNVGHHADANIPVYLVEFLAASGTQVVVGCLEEELVRV</sequence>
<name>A0ABT2I689_9SPHN</name>
<keyword evidence="2" id="KW-0535">Nitrogen fixation</keyword>
<evidence type="ECO:0000313" key="4">
    <source>
        <dbReference type="Proteomes" id="UP001165583"/>
    </source>
</evidence>
<gene>
    <name evidence="3" type="ORF">NZK81_12255</name>
</gene>
<proteinExistence type="inferred from homology"/>
<keyword evidence="4" id="KW-1185">Reference proteome</keyword>
<accession>A0ABT2I689</accession>
<evidence type="ECO:0000256" key="2">
    <source>
        <dbReference type="ARBA" id="ARBA00023231"/>
    </source>
</evidence>
<reference evidence="3" key="1">
    <citation type="submission" date="2022-09" db="EMBL/GenBank/DDBJ databases">
        <title>Novosphingobium sp. Nov., a polycyclic aromatic hydrocarbon-degrading bacterium isolated form mangrove sediments in HongKong.</title>
        <authorList>
            <person name="Hu Z."/>
        </authorList>
    </citation>
    <scope>NUCLEOTIDE SEQUENCE</scope>
    <source>
        <strain evidence="3">HK4-1</strain>
    </source>
</reference>
<organism evidence="3 4">
    <name type="scientific">Novosphingobium mangrovi</name>
    <name type="common">ex Huang et al. 2023</name>
    <dbReference type="NCBI Taxonomy" id="2976432"/>
    <lineage>
        <taxon>Bacteria</taxon>
        <taxon>Pseudomonadati</taxon>
        <taxon>Pseudomonadota</taxon>
        <taxon>Alphaproteobacteria</taxon>
        <taxon>Sphingomonadales</taxon>
        <taxon>Sphingomonadaceae</taxon>
        <taxon>Novosphingobium</taxon>
    </lineage>
</organism>
<comment type="similarity">
    <text evidence="1">Belongs to the NifZ family.</text>
</comment>
<evidence type="ECO:0000256" key="1">
    <source>
        <dbReference type="ARBA" id="ARBA00008027"/>
    </source>
</evidence>
<dbReference type="Pfam" id="PF04319">
    <property type="entry name" value="NifZ"/>
    <property type="match status" value="1"/>
</dbReference>
<dbReference type="RefSeq" id="WP_260046374.1">
    <property type="nucleotide sequence ID" value="NZ_JANZXA010000007.1"/>
</dbReference>
<comment type="caution">
    <text evidence="3">The sequence shown here is derived from an EMBL/GenBank/DDBJ whole genome shotgun (WGS) entry which is preliminary data.</text>
</comment>
<dbReference type="Proteomes" id="UP001165583">
    <property type="component" value="Unassembled WGS sequence"/>
</dbReference>
<dbReference type="EMBL" id="JANZXA010000007">
    <property type="protein sequence ID" value="MCT2400329.1"/>
    <property type="molecule type" value="Genomic_DNA"/>
</dbReference>
<dbReference type="InterPro" id="IPR007415">
    <property type="entry name" value="Nitrogenase_MoFe_mat_NifZ"/>
</dbReference>
<protein>
    <submittedName>
        <fullName evidence="3">Nitrogen fixation protein NifZ</fullName>
    </submittedName>
</protein>